<dbReference type="AlphaFoldDB" id="A0AAD5HI44"/>
<keyword evidence="5" id="KW-0539">Nucleus</keyword>
<evidence type="ECO:0000256" key="2">
    <source>
        <dbReference type="ARBA" id="ARBA00004496"/>
    </source>
</evidence>
<proteinExistence type="predicted"/>
<dbReference type="GO" id="GO:0005634">
    <property type="term" value="C:nucleus"/>
    <property type="evidence" value="ECO:0007669"/>
    <property type="project" value="UniProtKB-SubCell"/>
</dbReference>
<evidence type="ECO:0000313" key="7">
    <source>
        <dbReference type="Proteomes" id="UP001206595"/>
    </source>
</evidence>
<organism evidence="6 7">
    <name type="scientific">Umbelopsis ramanniana AG</name>
    <dbReference type="NCBI Taxonomy" id="1314678"/>
    <lineage>
        <taxon>Eukaryota</taxon>
        <taxon>Fungi</taxon>
        <taxon>Fungi incertae sedis</taxon>
        <taxon>Mucoromycota</taxon>
        <taxon>Mucoromycotina</taxon>
        <taxon>Umbelopsidomycetes</taxon>
        <taxon>Umbelopsidales</taxon>
        <taxon>Umbelopsidaceae</taxon>
        <taxon>Umbelopsis</taxon>
    </lineage>
</organism>
<protein>
    <recommendedName>
        <fullName evidence="8">Armadillo repeat-containing protein 8</fullName>
    </recommendedName>
</protein>
<dbReference type="InterPro" id="IPR016024">
    <property type="entry name" value="ARM-type_fold"/>
</dbReference>
<dbReference type="RefSeq" id="XP_051447922.1">
    <property type="nucleotide sequence ID" value="XM_051586378.1"/>
</dbReference>
<dbReference type="PANTHER" id="PTHR15651:SF7">
    <property type="entry name" value="ARMADILLO REPEAT-CONTAINING PROTEIN 8"/>
    <property type="match status" value="1"/>
</dbReference>
<dbReference type="SMART" id="SM00185">
    <property type="entry name" value="ARM"/>
    <property type="match status" value="10"/>
</dbReference>
<reference evidence="6" key="2">
    <citation type="journal article" date="2022" name="Proc. Natl. Acad. Sci. U.S.A.">
        <title>Diploid-dominant life cycles characterize the early evolution of Fungi.</title>
        <authorList>
            <person name="Amses K.R."/>
            <person name="Simmons D.R."/>
            <person name="Longcore J.E."/>
            <person name="Mondo S.J."/>
            <person name="Seto K."/>
            <person name="Jeronimo G.H."/>
            <person name="Bonds A.E."/>
            <person name="Quandt C.A."/>
            <person name="Davis W.J."/>
            <person name="Chang Y."/>
            <person name="Federici B.A."/>
            <person name="Kuo A."/>
            <person name="LaButti K."/>
            <person name="Pangilinan J."/>
            <person name="Andreopoulos W."/>
            <person name="Tritt A."/>
            <person name="Riley R."/>
            <person name="Hundley H."/>
            <person name="Johnson J."/>
            <person name="Lipzen A."/>
            <person name="Barry K."/>
            <person name="Lang B.F."/>
            <person name="Cuomo C.A."/>
            <person name="Buchler N.E."/>
            <person name="Grigoriev I.V."/>
            <person name="Spatafora J.W."/>
            <person name="Stajich J.E."/>
            <person name="James T.Y."/>
        </authorList>
    </citation>
    <scope>NUCLEOTIDE SEQUENCE</scope>
    <source>
        <strain evidence="6">AG</strain>
    </source>
</reference>
<dbReference type="InterPro" id="IPR000357">
    <property type="entry name" value="HEAT"/>
</dbReference>
<keyword evidence="4" id="KW-0677">Repeat</keyword>
<dbReference type="Gene3D" id="1.25.10.10">
    <property type="entry name" value="Leucine-rich Repeat Variant"/>
    <property type="match status" value="3"/>
</dbReference>
<dbReference type="SUPFAM" id="SSF48371">
    <property type="entry name" value="ARM repeat"/>
    <property type="match status" value="1"/>
</dbReference>
<dbReference type="InterPro" id="IPR000225">
    <property type="entry name" value="Armadillo"/>
</dbReference>
<dbReference type="Pfam" id="PF02985">
    <property type="entry name" value="HEAT"/>
    <property type="match status" value="1"/>
</dbReference>
<dbReference type="InterPro" id="IPR038739">
    <property type="entry name" value="ARMC8/Vid28"/>
</dbReference>
<dbReference type="GeneID" id="75911726"/>
<dbReference type="Pfam" id="PF00514">
    <property type="entry name" value="Arm"/>
    <property type="match status" value="2"/>
</dbReference>
<evidence type="ECO:0000256" key="4">
    <source>
        <dbReference type="ARBA" id="ARBA00022737"/>
    </source>
</evidence>
<dbReference type="EMBL" id="MU620898">
    <property type="protein sequence ID" value="KAI8582918.1"/>
    <property type="molecule type" value="Genomic_DNA"/>
</dbReference>
<comment type="subcellular location">
    <subcellularLocation>
        <location evidence="2">Cytoplasm</location>
    </subcellularLocation>
    <subcellularLocation>
        <location evidence="1">Nucleus</location>
    </subcellularLocation>
</comment>
<dbReference type="Proteomes" id="UP001206595">
    <property type="component" value="Unassembled WGS sequence"/>
</dbReference>
<accession>A0AAD5HI44</accession>
<keyword evidence="7" id="KW-1185">Reference proteome</keyword>
<dbReference type="GO" id="GO:0034657">
    <property type="term" value="C:GID complex"/>
    <property type="evidence" value="ECO:0007669"/>
    <property type="project" value="TreeGrafter"/>
</dbReference>
<dbReference type="GO" id="GO:0043161">
    <property type="term" value="P:proteasome-mediated ubiquitin-dependent protein catabolic process"/>
    <property type="evidence" value="ECO:0007669"/>
    <property type="project" value="TreeGrafter"/>
</dbReference>
<evidence type="ECO:0000256" key="5">
    <source>
        <dbReference type="ARBA" id="ARBA00023242"/>
    </source>
</evidence>
<reference evidence="6" key="1">
    <citation type="submission" date="2021-06" db="EMBL/GenBank/DDBJ databases">
        <authorList>
            <consortium name="DOE Joint Genome Institute"/>
            <person name="Mondo S.J."/>
            <person name="Amses K.R."/>
            <person name="Simmons D.R."/>
            <person name="Longcore J.E."/>
            <person name="Seto K."/>
            <person name="Alves G.H."/>
            <person name="Bonds A.E."/>
            <person name="Quandt C.A."/>
            <person name="Davis W.J."/>
            <person name="Chang Y."/>
            <person name="Letcher P.M."/>
            <person name="Powell M.J."/>
            <person name="Kuo A."/>
            <person name="Labutti K."/>
            <person name="Pangilinan J."/>
            <person name="Andreopoulos W."/>
            <person name="Tritt A."/>
            <person name="Riley R."/>
            <person name="Hundley H."/>
            <person name="Johnson J."/>
            <person name="Lipzen A."/>
            <person name="Barry K."/>
            <person name="Berbee M.L."/>
            <person name="Buchler N.E."/>
            <person name="Grigoriev I.V."/>
            <person name="Spatafora J.W."/>
            <person name="Stajich J.E."/>
            <person name="James T.Y."/>
        </authorList>
    </citation>
    <scope>NUCLEOTIDE SEQUENCE</scope>
    <source>
        <strain evidence="6">AG</strain>
    </source>
</reference>
<evidence type="ECO:0000256" key="1">
    <source>
        <dbReference type="ARBA" id="ARBA00004123"/>
    </source>
</evidence>
<evidence type="ECO:0000313" key="6">
    <source>
        <dbReference type="EMBL" id="KAI8582918.1"/>
    </source>
</evidence>
<dbReference type="PANTHER" id="PTHR15651">
    <property type="entry name" value="ARMADILLO REPEAT-CONTAINING PROTEIN 8"/>
    <property type="match status" value="1"/>
</dbReference>
<gene>
    <name evidence="6" type="ORF">K450DRAFT_225432</name>
</gene>
<keyword evidence="3" id="KW-0963">Cytoplasm</keyword>
<dbReference type="GO" id="GO:0005737">
    <property type="term" value="C:cytoplasm"/>
    <property type="evidence" value="ECO:0007669"/>
    <property type="project" value="UniProtKB-SubCell"/>
</dbReference>
<name>A0AAD5HI44_UMBRA</name>
<evidence type="ECO:0000256" key="3">
    <source>
        <dbReference type="ARBA" id="ARBA00022490"/>
    </source>
</evidence>
<sequence length="708" mass="77347">MTLAKFEDVIQQLQGNDPVQVYRALKIVKNSIIGNRTKKAQYANSGIIHRLVQLLSPSNGVSEDLRMQAATILGSFAHGNDEIVSQIIAAGAIPQLLNALTLPSDTPPAIAVEQNIKMLEAATRALKAIYSSGKAYKKDIYTSNRLDNIMTILKVTTAAISEEANQASQTASFVMIAELTTSIIARCCTTHEEQTFLSQCGVIEPLVALLHSGYTKAQEAALDAFSSLCRENIDISRASLNARAPFGQMTLTTMLDLVRDKSQSMRLAAATCLTNIYRADVFPEPFSDIVLVVLPTLIKLLKEDNTLVQEKAPLIMADLVKDSETMQKAAYEADAIPNLASILASVSKEDDETNEHRIGVQGSGGLVASKEKVKENCLIALAAVCLLREECRTQAINSKILPYAVGAMSSHNPAIRLAACQCIKSLSRSVRHLRTHLVDAGVISPLLKLLDDGSPVVQAAACGSLCNMILDFSPMKKTVIEEGGLASFVKFTHSDNAALKLNSVWSLKNLLYSADSEIKRTVMQQLGYDYLIELLNDSSLEVQEQALDLVRNLACGTKEDIDDVFNGIGENQLLDILERRLTNSMMIDDGGDNASLTLEPALYTLVNIAVGSSQHKSALLKRPELMQSIVRHMSHEKASIRSSTAWCIINLTWSDNEDKVLPECFVILKDLGVEEKLKVMESDPERDVRDRARTALSQLTSLSDMQEV</sequence>
<dbReference type="InterPro" id="IPR011989">
    <property type="entry name" value="ARM-like"/>
</dbReference>
<evidence type="ECO:0008006" key="8">
    <source>
        <dbReference type="Google" id="ProtNLM"/>
    </source>
</evidence>
<comment type="caution">
    <text evidence="6">The sequence shown here is derived from an EMBL/GenBank/DDBJ whole genome shotgun (WGS) entry which is preliminary data.</text>
</comment>